<dbReference type="InterPro" id="IPR008928">
    <property type="entry name" value="6-hairpin_glycosidase_sf"/>
</dbReference>
<dbReference type="InterPro" id="IPR011613">
    <property type="entry name" value="GH15-like"/>
</dbReference>
<dbReference type="GO" id="GO:0004553">
    <property type="term" value="F:hydrolase activity, hydrolyzing O-glycosyl compounds"/>
    <property type="evidence" value="ECO:0007669"/>
    <property type="project" value="TreeGrafter"/>
</dbReference>
<dbReference type="PANTHER" id="PTHR31616">
    <property type="entry name" value="TREHALASE"/>
    <property type="match status" value="1"/>
</dbReference>
<evidence type="ECO:0000259" key="2">
    <source>
        <dbReference type="Pfam" id="PF00723"/>
    </source>
</evidence>
<dbReference type="InterPro" id="IPR045582">
    <property type="entry name" value="Trehalase-like_N"/>
</dbReference>
<dbReference type="InterPro" id="IPR003337">
    <property type="entry name" value="Trehalose_PPase"/>
</dbReference>
<dbReference type="GO" id="GO:0005992">
    <property type="term" value="P:trehalose biosynthetic process"/>
    <property type="evidence" value="ECO:0007669"/>
    <property type="project" value="InterPro"/>
</dbReference>
<gene>
    <name evidence="4" type="primary">otsB</name>
    <name evidence="4" type="ORF">FAB82_17615</name>
</gene>
<dbReference type="GO" id="GO:0004805">
    <property type="term" value="F:trehalose-phosphatase activity"/>
    <property type="evidence" value="ECO:0007669"/>
    <property type="project" value="UniProtKB-EC"/>
</dbReference>
<dbReference type="InterPro" id="IPR023214">
    <property type="entry name" value="HAD_sf"/>
</dbReference>
<dbReference type="Pfam" id="PF19291">
    <property type="entry name" value="TREH_N"/>
    <property type="match status" value="1"/>
</dbReference>
<dbReference type="Pfam" id="PF00723">
    <property type="entry name" value="Glyco_hydro_15"/>
    <property type="match status" value="1"/>
</dbReference>
<dbReference type="PANTHER" id="PTHR31616:SF0">
    <property type="entry name" value="GLUCAN 1,4-ALPHA-GLUCOSIDASE"/>
    <property type="match status" value="1"/>
</dbReference>
<dbReference type="InterPro" id="IPR036412">
    <property type="entry name" value="HAD-like_sf"/>
</dbReference>
<dbReference type="InterPro" id="IPR006379">
    <property type="entry name" value="HAD-SF_hydro_IIB"/>
</dbReference>
<feature type="domain" description="Trehalase-like N-terminal" evidence="3">
    <location>
        <begin position="267"/>
        <end position="483"/>
    </location>
</feature>
<dbReference type="EC" id="3.1.3.12" evidence="4"/>
<dbReference type="InterPro" id="IPR012341">
    <property type="entry name" value="6hp_glycosidase-like_sf"/>
</dbReference>
<evidence type="ECO:0000259" key="3">
    <source>
        <dbReference type="Pfam" id="PF19291"/>
    </source>
</evidence>
<reference evidence="4 5" key="2">
    <citation type="submission" date="2019-05" db="EMBL/GenBank/DDBJ databases">
        <title>Glycomyces buryatensis sp. nov.</title>
        <authorList>
            <person name="Nikitina E."/>
        </authorList>
    </citation>
    <scope>NUCLEOTIDE SEQUENCE [LARGE SCALE GENOMIC DNA]</scope>
    <source>
        <strain evidence="4 5">18</strain>
    </source>
</reference>
<accession>A0A4V4HRW2</accession>
<dbReference type="Proteomes" id="UP000308760">
    <property type="component" value="Unassembled WGS sequence"/>
</dbReference>
<dbReference type="Gene3D" id="3.40.50.1000">
    <property type="entry name" value="HAD superfamily/HAD-like"/>
    <property type="match status" value="1"/>
</dbReference>
<keyword evidence="4" id="KW-0378">Hydrolase</keyword>
<dbReference type="NCBIfam" id="TIGR01484">
    <property type="entry name" value="HAD-SF-IIB"/>
    <property type="match status" value="1"/>
</dbReference>
<protein>
    <submittedName>
        <fullName evidence="4">Trehalose-phosphatase</fullName>
        <ecNumber evidence="4">3.1.3.12</ecNumber>
    </submittedName>
</protein>
<reference evidence="5" key="1">
    <citation type="submission" date="2019-04" db="EMBL/GenBank/DDBJ databases">
        <title>Nocardioides xinjiangensis sp. nov.</title>
        <authorList>
            <person name="Liu S."/>
        </authorList>
    </citation>
    <scope>NUCLEOTIDE SEQUENCE [LARGE SCALE GENOMIC DNA]</scope>
    <source>
        <strain evidence="5">18</strain>
    </source>
</reference>
<dbReference type="AlphaFoldDB" id="A0A4V4HRW2"/>
<dbReference type="SUPFAM" id="SSF48208">
    <property type="entry name" value="Six-hairpin glycosidases"/>
    <property type="match status" value="1"/>
</dbReference>
<dbReference type="EMBL" id="STGY01000066">
    <property type="protein sequence ID" value="THV39436.1"/>
    <property type="molecule type" value="Genomic_DNA"/>
</dbReference>
<name>A0A4V4HRW2_9ACTN</name>
<evidence type="ECO:0000313" key="4">
    <source>
        <dbReference type="EMBL" id="THV39436.1"/>
    </source>
</evidence>
<evidence type="ECO:0000256" key="1">
    <source>
        <dbReference type="SAM" id="MobiDB-lite"/>
    </source>
</evidence>
<comment type="caution">
    <text evidence="4">The sequence shown here is derived from an EMBL/GenBank/DDBJ whole genome shotgun (WGS) entry which is preliminary data.</text>
</comment>
<dbReference type="CDD" id="cd01627">
    <property type="entry name" value="HAD_TPP"/>
    <property type="match status" value="1"/>
</dbReference>
<feature type="region of interest" description="Disordered" evidence="1">
    <location>
        <begin position="1"/>
        <end position="23"/>
    </location>
</feature>
<feature type="domain" description="GH15-like" evidence="2">
    <location>
        <begin position="498"/>
        <end position="859"/>
    </location>
</feature>
<sequence length="869" mass="94319">MTAPSPEGSASEGSAPEDMSSSEELRSALTLLARVPQLLIACDYDGTLAPIVTDPSQAKPIPESVSALRTLANLPQTKVAVISGRALRDLATLSRLPSEIHLVGSHGSEFDIGFTRALSSEDQRLRDKLVAELTAIGERHPGARVEPKPAGAALHTRECSAAGAERATEDVREGPSTWDGVQTTEGKAVIDLSVVATHKGDALDQLRHQLGASAVLFLGDDVTDENAFAHLHGPDIGVRVGSGPTRASHRIADPEDVAKLLALLVDARRSWLQGESAQLIERHTLLADGANHALLTPEGRLTWMCHPRPDSGSIFADLLGGEHAGHFTVQPVNAGIPLGQRYISGTMTVETRWPGLAVTDWLDSTLRRRGDVNATILVREITGEIPVKITFAPRPEFGQLPVQLQPVGDDGLKVLGGREPISLRSPGVEWHIEYDGQFSFATATVDLAQMGGSLTLEMRAGIDNLDDWKPPVKVRRRTTEAGWRNWSDSLKLPLIEPEMVSRSALTLRALQYQPTGAILAAGTTSLPEELGGVRNWDYRFCWIRDAAMTANALVDLGSLHEAEAYFEYVSGILERTAGHPERLAPLYDIEGQAPSPEAIIETLPGYAGARPVRINNAASSQVQLDVFGPVAMLIEDVAQRRGHLSDFEQSVMSSMVEAVEKRWHEPDHGIWEARQAPRHHVYSKVMCWVTVDRALKVAEQFGMEAAPTWPELRDAIAKNVLELGWNDDVGAYTAAYGHDDLDAASLWVGLSGLLKPDDPRYLKTVLKIEAGLRSGPTVYRYHRDDGLPGTEGGFIICAAWLAEAYLQVGRRADAEELFEQILACAGPTGLLPEQWDPIAERGLGNHPQAYSHLGLIRVANLLNGQMGSR</sequence>
<dbReference type="NCBIfam" id="TIGR00685">
    <property type="entry name" value="T6PP"/>
    <property type="match status" value="1"/>
</dbReference>
<dbReference type="OrthoDB" id="3902805at2"/>
<dbReference type="RefSeq" id="WP_136535854.1">
    <property type="nucleotide sequence ID" value="NZ_STGY01000066.1"/>
</dbReference>
<proteinExistence type="predicted"/>
<evidence type="ECO:0000313" key="5">
    <source>
        <dbReference type="Proteomes" id="UP000308760"/>
    </source>
</evidence>
<organism evidence="4 5">
    <name type="scientific">Glycomyces buryatensis</name>
    <dbReference type="NCBI Taxonomy" id="2570927"/>
    <lineage>
        <taxon>Bacteria</taxon>
        <taxon>Bacillati</taxon>
        <taxon>Actinomycetota</taxon>
        <taxon>Actinomycetes</taxon>
        <taxon>Glycomycetales</taxon>
        <taxon>Glycomycetaceae</taxon>
        <taxon>Glycomyces</taxon>
    </lineage>
</organism>
<keyword evidence="5" id="KW-1185">Reference proteome</keyword>
<dbReference type="Gene3D" id="1.50.10.10">
    <property type="match status" value="1"/>
</dbReference>
<dbReference type="Gene3D" id="3.30.70.1020">
    <property type="entry name" value="Trehalose-6-phosphate phosphatase related protein, domain 2"/>
    <property type="match status" value="1"/>
</dbReference>
<dbReference type="Pfam" id="PF02358">
    <property type="entry name" value="Trehalose_PPase"/>
    <property type="match status" value="1"/>
</dbReference>
<dbReference type="SUPFAM" id="SSF56784">
    <property type="entry name" value="HAD-like"/>
    <property type="match status" value="1"/>
</dbReference>